<evidence type="ECO:0000256" key="2">
    <source>
        <dbReference type="SAM" id="SignalP"/>
    </source>
</evidence>
<proteinExistence type="predicted"/>
<keyword evidence="4" id="KW-1185">Reference proteome</keyword>
<dbReference type="KEGG" id="llp:GH975_05900"/>
<gene>
    <name evidence="3" type="ORF">GH975_05900</name>
</gene>
<sequence>MSIKHTLTAAAFATAGLMAATGASADVVFPDSMVVGYGEPTQVSNYAIGGSFPGLDDKLTVAVNGTPTRVNLSFDSCGIIDGGSLLFLGNPLCGTSGTSTSTTSTIYASLKDAADVEVWGSFLNIAAGPQFSASLAGLSGIYTLVLNPSAGITGGNVDIAIAAVPIPAAAILFGTALAGFAGFSARRKAA</sequence>
<dbReference type="AlphaFoldDB" id="A0A5Q2QCS2"/>
<feature type="chain" id="PRO_5024414457" description="VPLPA-CTERM protein sorting domain protein" evidence="2">
    <location>
        <begin position="26"/>
        <end position="190"/>
    </location>
</feature>
<keyword evidence="1" id="KW-1133">Transmembrane helix</keyword>
<reference evidence="3 4" key="1">
    <citation type="submission" date="2019-11" db="EMBL/GenBank/DDBJ databases">
        <authorList>
            <person name="Khan S.A."/>
            <person name="Jeon C.O."/>
            <person name="Chun B.H."/>
        </authorList>
    </citation>
    <scope>NUCLEOTIDE SEQUENCE [LARGE SCALE GENOMIC DNA]</scope>
    <source>
        <strain evidence="3 4">IMCC 1097</strain>
    </source>
</reference>
<keyword evidence="2" id="KW-0732">Signal</keyword>
<feature type="transmembrane region" description="Helical" evidence="1">
    <location>
        <begin position="159"/>
        <end position="183"/>
    </location>
</feature>
<evidence type="ECO:0000313" key="4">
    <source>
        <dbReference type="Proteomes" id="UP000388235"/>
    </source>
</evidence>
<dbReference type="EMBL" id="CP045871">
    <property type="protein sequence ID" value="QGG80131.1"/>
    <property type="molecule type" value="Genomic_DNA"/>
</dbReference>
<keyword evidence="1" id="KW-0812">Transmembrane</keyword>
<name>A0A5Q2QCS2_9GAMM</name>
<protein>
    <recommendedName>
        <fullName evidence="5">VPLPA-CTERM protein sorting domain protein</fullName>
    </recommendedName>
</protein>
<accession>A0A5Q2QCS2</accession>
<keyword evidence="1" id="KW-0472">Membrane</keyword>
<feature type="signal peptide" evidence="2">
    <location>
        <begin position="1"/>
        <end position="25"/>
    </location>
</feature>
<dbReference type="Proteomes" id="UP000388235">
    <property type="component" value="Chromosome"/>
</dbReference>
<evidence type="ECO:0000313" key="3">
    <source>
        <dbReference type="EMBL" id="QGG80131.1"/>
    </source>
</evidence>
<evidence type="ECO:0008006" key="5">
    <source>
        <dbReference type="Google" id="ProtNLM"/>
    </source>
</evidence>
<evidence type="ECO:0000256" key="1">
    <source>
        <dbReference type="SAM" id="Phobius"/>
    </source>
</evidence>
<organism evidence="3 4">
    <name type="scientific">Litorivicinus lipolyticus</name>
    <dbReference type="NCBI Taxonomy" id="418701"/>
    <lineage>
        <taxon>Bacteria</taxon>
        <taxon>Pseudomonadati</taxon>
        <taxon>Pseudomonadota</taxon>
        <taxon>Gammaproteobacteria</taxon>
        <taxon>Oceanospirillales</taxon>
        <taxon>Litorivicinaceae</taxon>
        <taxon>Litorivicinus</taxon>
    </lineage>
</organism>